<dbReference type="Proteomes" id="UP001159427">
    <property type="component" value="Unassembled WGS sequence"/>
</dbReference>
<feature type="compositionally biased region" description="Polar residues" evidence="1">
    <location>
        <begin position="243"/>
        <end position="265"/>
    </location>
</feature>
<name>A0ABN8M579_9CNID</name>
<proteinExistence type="predicted"/>
<feature type="region of interest" description="Disordered" evidence="1">
    <location>
        <begin position="217"/>
        <end position="445"/>
    </location>
</feature>
<feature type="compositionally biased region" description="Acidic residues" evidence="1">
    <location>
        <begin position="314"/>
        <end position="324"/>
    </location>
</feature>
<accession>A0ABN8M579</accession>
<dbReference type="EMBL" id="CALNXI010000298">
    <property type="protein sequence ID" value="CAH3024300.1"/>
    <property type="molecule type" value="Genomic_DNA"/>
</dbReference>
<organism evidence="2 3">
    <name type="scientific">Porites evermanni</name>
    <dbReference type="NCBI Taxonomy" id="104178"/>
    <lineage>
        <taxon>Eukaryota</taxon>
        <taxon>Metazoa</taxon>
        <taxon>Cnidaria</taxon>
        <taxon>Anthozoa</taxon>
        <taxon>Hexacorallia</taxon>
        <taxon>Scleractinia</taxon>
        <taxon>Fungiina</taxon>
        <taxon>Poritidae</taxon>
        <taxon>Porites</taxon>
    </lineage>
</organism>
<sequence length="445" mass="51014">MSHSSGKGGATPKPNYNKHFPRSFMLNYREALSNLPDEKILCRLFDWNCEWLSRPNIPISEMASTLKENWTNIMAYRGTVFTEEFVDDLCNFVDPIVDPLRRVDNKDKLDMDPPDANDVLKILKAINFEPWVEDLFMDAFNAVGPVLMMSIHILVINCLMHNPDVFAERSVRAPSTEKFKENPTFKNMMKYLIDQILMRRRTVKRSTNDWDSAAYLDDDEEEDTDQRRPSRSKRSLAHPHPKSGQTSNAAASTSTRRVPQPSTSTDRADRGATSRRRRTSFDVSGIAALPNSDDEDQQPPARHGKKQRFVPSPVEEDYCSEENETCMKHAKKNKRPLNSPSAAKNRRQVLNLYDDTDEEADIFITQSTPPKKKKNKRRRSPSPNPPPEPIAEDKNEEPQTEDAEAKSKKKHKKKKKSKDKTHEALARLIADQDEVNRLLAKGNRK</sequence>
<keyword evidence="3" id="KW-1185">Reference proteome</keyword>
<gene>
    <name evidence="2" type="ORF">PEVE_00022283</name>
</gene>
<evidence type="ECO:0000256" key="1">
    <source>
        <dbReference type="SAM" id="MobiDB-lite"/>
    </source>
</evidence>
<feature type="compositionally biased region" description="Basic residues" evidence="1">
    <location>
        <begin position="229"/>
        <end position="241"/>
    </location>
</feature>
<evidence type="ECO:0000313" key="3">
    <source>
        <dbReference type="Proteomes" id="UP001159427"/>
    </source>
</evidence>
<feature type="compositionally biased region" description="Basic residues" evidence="1">
    <location>
        <begin position="407"/>
        <end position="419"/>
    </location>
</feature>
<evidence type="ECO:0000313" key="2">
    <source>
        <dbReference type="EMBL" id="CAH3024300.1"/>
    </source>
</evidence>
<comment type="caution">
    <text evidence="2">The sequence shown here is derived from an EMBL/GenBank/DDBJ whole genome shotgun (WGS) entry which is preliminary data.</text>
</comment>
<protein>
    <submittedName>
        <fullName evidence="2">Uncharacterized protein</fullName>
    </submittedName>
</protein>
<reference evidence="2 3" key="1">
    <citation type="submission" date="2022-05" db="EMBL/GenBank/DDBJ databases">
        <authorList>
            <consortium name="Genoscope - CEA"/>
            <person name="William W."/>
        </authorList>
    </citation>
    <scope>NUCLEOTIDE SEQUENCE [LARGE SCALE GENOMIC DNA]</scope>
</reference>
<feature type="compositionally biased region" description="Basic residues" evidence="1">
    <location>
        <begin position="370"/>
        <end position="380"/>
    </location>
</feature>